<accession>A0A0D3DR43</accession>
<evidence type="ECO:0000313" key="2">
    <source>
        <dbReference type="EnsemblPlants" id="Bo8g075030.1"/>
    </source>
</evidence>
<sequence length="750" mass="85488">MISTTTLLTACSPSVCRLLRRKTDRNRDGRPQSRSSRRLSRLLRQKTDPNPPWTMIMSVLTAPPPDWRFSQVSGERCAGEEVHEVKIIVDCVVNYGMDRSSSSRVFEKSLEIARSQSFSSRLKLLLLSVKQLLLPTVGEDMDSTNPYSMSANFVDLLNSQQESVVPEPCPYASFQHVGSSQLPETASFCEDSTTERREMKKWAVRDDLVLISAWLNTSKDPVVGNEQKAGAFWSRIEAYFAASPKVERGATREAIQCKQRWQKMNDLVCKFCGSNAAATRQKTSGQNEADTAKLAHEIFYNDHKIKFNLHHAWEELRNDQKWCEVASSKIDGTSKKRKCDDKVQSESSKQRPLSVINAPNALLVLSRRKEPLRYEESVMRCHVQSQEHAQEVTSSLTFGGREVRSLFFLCHELMNKSLFMHIVHRLSNEVEYFRQKKDVLGRLSLSALQKCTTAIRVFAYGSAADAVDEYLRLGETTTQSCVEHFVEGVINLFGDEYLRRPTPADLQRLLYIGEQRRFPGMIGSIDCMHWEWKNCPTAWKGQYSRGSGKPTIVLEAVASYDLWIGHAFFGPPGTLNDINVLDRSPVFDDIIKGQAPQVTYSVNGREYHLAYYLTDGPKATLFAQHQEAVRKDVERAFGVLQSHFAIAKNPTLFWDKTKIGRIMRACIILHNMIVEDERDGYTHFDVSEFQPGKDTRTSHVDLTYSTDIPSNIANMMGVRTRIRDRQMHQQLKADLVEHLWSKFGRDEDNN</sequence>
<dbReference type="Proteomes" id="UP000032141">
    <property type="component" value="Chromosome C8"/>
</dbReference>
<dbReference type="AlphaFoldDB" id="A0A0D3DR43"/>
<dbReference type="STRING" id="109376.A0A0D3DR43"/>
<feature type="compositionally biased region" description="Basic residues" evidence="1">
    <location>
        <begin position="35"/>
        <end position="44"/>
    </location>
</feature>
<dbReference type="eggNOG" id="ENOG502QR5Z">
    <property type="taxonomic scope" value="Eukaryota"/>
</dbReference>
<dbReference type="EnsemblPlants" id="Bo8g075030.1">
    <property type="protein sequence ID" value="Bo8g075030.1"/>
    <property type="gene ID" value="Bo8g075030"/>
</dbReference>
<evidence type="ECO:0008006" key="4">
    <source>
        <dbReference type="Google" id="ProtNLM"/>
    </source>
</evidence>
<dbReference type="Pfam" id="PF04827">
    <property type="entry name" value="Plant_tran"/>
    <property type="match status" value="1"/>
</dbReference>
<name>A0A0D3DR43_BRAOL</name>
<reference evidence="2" key="2">
    <citation type="submission" date="2015-03" db="UniProtKB">
        <authorList>
            <consortium name="EnsemblPlants"/>
        </authorList>
    </citation>
    <scope>IDENTIFICATION</scope>
</reference>
<protein>
    <recommendedName>
        <fullName evidence="4">Myb-like domain-containing protein</fullName>
    </recommendedName>
</protein>
<dbReference type="InterPro" id="IPR006912">
    <property type="entry name" value="Harbinger_derived_prot"/>
</dbReference>
<reference evidence="2 3" key="1">
    <citation type="journal article" date="2014" name="Genome Biol.">
        <title>Transcriptome and methylome profiling reveals relics of genome dominance in the mesopolyploid Brassica oleracea.</title>
        <authorList>
            <person name="Parkin I.A."/>
            <person name="Koh C."/>
            <person name="Tang H."/>
            <person name="Robinson S.J."/>
            <person name="Kagale S."/>
            <person name="Clarke W.E."/>
            <person name="Town C.D."/>
            <person name="Nixon J."/>
            <person name="Krishnakumar V."/>
            <person name="Bidwell S.L."/>
            <person name="Denoeud F."/>
            <person name="Belcram H."/>
            <person name="Links M.G."/>
            <person name="Just J."/>
            <person name="Clarke C."/>
            <person name="Bender T."/>
            <person name="Huebert T."/>
            <person name="Mason A.S."/>
            <person name="Pires J.C."/>
            <person name="Barker G."/>
            <person name="Moore J."/>
            <person name="Walley P.G."/>
            <person name="Manoli S."/>
            <person name="Batley J."/>
            <person name="Edwards D."/>
            <person name="Nelson M.N."/>
            <person name="Wang X."/>
            <person name="Paterson A.H."/>
            <person name="King G."/>
            <person name="Bancroft I."/>
            <person name="Chalhoub B."/>
            <person name="Sharpe A.G."/>
        </authorList>
    </citation>
    <scope>NUCLEOTIDE SEQUENCE</scope>
    <source>
        <strain evidence="2 3">cv. TO1000</strain>
    </source>
</reference>
<keyword evidence="3" id="KW-1185">Reference proteome</keyword>
<dbReference type="PANTHER" id="PTHR47150">
    <property type="entry name" value="OS12G0169200 PROTEIN"/>
    <property type="match status" value="1"/>
</dbReference>
<organism evidence="2 3">
    <name type="scientific">Brassica oleracea var. oleracea</name>
    <dbReference type="NCBI Taxonomy" id="109376"/>
    <lineage>
        <taxon>Eukaryota</taxon>
        <taxon>Viridiplantae</taxon>
        <taxon>Streptophyta</taxon>
        <taxon>Embryophyta</taxon>
        <taxon>Tracheophyta</taxon>
        <taxon>Spermatophyta</taxon>
        <taxon>Magnoliopsida</taxon>
        <taxon>eudicotyledons</taxon>
        <taxon>Gunneridae</taxon>
        <taxon>Pentapetalae</taxon>
        <taxon>rosids</taxon>
        <taxon>malvids</taxon>
        <taxon>Brassicales</taxon>
        <taxon>Brassicaceae</taxon>
        <taxon>Brassiceae</taxon>
        <taxon>Brassica</taxon>
    </lineage>
</organism>
<evidence type="ECO:0000256" key="1">
    <source>
        <dbReference type="SAM" id="MobiDB-lite"/>
    </source>
</evidence>
<evidence type="ECO:0000313" key="3">
    <source>
        <dbReference type="Proteomes" id="UP000032141"/>
    </source>
</evidence>
<dbReference type="HOGENOM" id="CLU_012390_5_0_1"/>
<proteinExistence type="predicted"/>
<feature type="region of interest" description="Disordered" evidence="1">
    <location>
        <begin position="22"/>
        <end position="50"/>
    </location>
</feature>
<dbReference type="Gramene" id="Bo8g075030.1">
    <property type="protein sequence ID" value="Bo8g075030.1"/>
    <property type="gene ID" value="Bo8g075030"/>
</dbReference>
<dbReference type="PANTHER" id="PTHR47150:SF5">
    <property type="entry name" value="OS07G0546750 PROTEIN"/>
    <property type="match status" value="1"/>
</dbReference>